<feature type="compositionally biased region" description="Low complexity" evidence="1">
    <location>
        <begin position="21"/>
        <end position="43"/>
    </location>
</feature>
<dbReference type="EMBL" id="CAJOBJ010037629">
    <property type="protein sequence ID" value="CAF4308853.1"/>
    <property type="molecule type" value="Genomic_DNA"/>
</dbReference>
<evidence type="ECO:0000313" key="2">
    <source>
        <dbReference type="EMBL" id="CAF4308853.1"/>
    </source>
</evidence>
<dbReference type="AlphaFoldDB" id="A0A8S2U0U8"/>
<feature type="non-terminal residue" evidence="2">
    <location>
        <position position="43"/>
    </location>
</feature>
<protein>
    <submittedName>
        <fullName evidence="2">Uncharacterized protein</fullName>
    </submittedName>
</protein>
<accession>A0A8S2U0U8</accession>
<sequence length="43" mass="4217">MDVDTNSPVTAATEVQSNGQSASTSADTAPSSSSSAQTTITGR</sequence>
<evidence type="ECO:0000256" key="1">
    <source>
        <dbReference type="SAM" id="MobiDB-lite"/>
    </source>
</evidence>
<proteinExistence type="predicted"/>
<name>A0A8S2U0U8_9BILA</name>
<comment type="caution">
    <text evidence="2">The sequence shown here is derived from an EMBL/GenBank/DDBJ whole genome shotgun (WGS) entry which is preliminary data.</text>
</comment>
<dbReference type="Proteomes" id="UP000681720">
    <property type="component" value="Unassembled WGS sequence"/>
</dbReference>
<dbReference type="Proteomes" id="UP000676336">
    <property type="component" value="Unassembled WGS sequence"/>
</dbReference>
<dbReference type="EMBL" id="CAJOBJ010037950">
    <property type="protein sequence ID" value="CAF4310556.1"/>
    <property type="molecule type" value="Genomic_DNA"/>
</dbReference>
<reference evidence="2" key="1">
    <citation type="submission" date="2021-02" db="EMBL/GenBank/DDBJ databases">
        <authorList>
            <person name="Nowell W R."/>
        </authorList>
    </citation>
    <scope>NUCLEOTIDE SEQUENCE</scope>
</reference>
<evidence type="ECO:0000313" key="3">
    <source>
        <dbReference type="EMBL" id="CAF4310556.1"/>
    </source>
</evidence>
<gene>
    <name evidence="2" type="ORF">GIL414_LOCUS26179</name>
    <name evidence="3" type="ORF">GIL414_LOCUS26254</name>
    <name evidence="4" type="ORF">SMN809_LOCUS47629</name>
</gene>
<evidence type="ECO:0000313" key="5">
    <source>
        <dbReference type="Proteomes" id="UP000681720"/>
    </source>
</evidence>
<feature type="compositionally biased region" description="Polar residues" evidence="1">
    <location>
        <begin position="1"/>
        <end position="20"/>
    </location>
</feature>
<feature type="region of interest" description="Disordered" evidence="1">
    <location>
        <begin position="1"/>
        <end position="43"/>
    </location>
</feature>
<dbReference type="EMBL" id="CAJOBI010151269">
    <property type="protein sequence ID" value="CAF4811848.1"/>
    <property type="molecule type" value="Genomic_DNA"/>
</dbReference>
<organism evidence="2 5">
    <name type="scientific">Rotaria magnacalcarata</name>
    <dbReference type="NCBI Taxonomy" id="392030"/>
    <lineage>
        <taxon>Eukaryota</taxon>
        <taxon>Metazoa</taxon>
        <taxon>Spiralia</taxon>
        <taxon>Gnathifera</taxon>
        <taxon>Rotifera</taxon>
        <taxon>Eurotatoria</taxon>
        <taxon>Bdelloidea</taxon>
        <taxon>Philodinida</taxon>
        <taxon>Philodinidae</taxon>
        <taxon>Rotaria</taxon>
    </lineage>
</organism>
<evidence type="ECO:0000313" key="4">
    <source>
        <dbReference type="EMBL" id="CAF4811848.1"/>
    </source>
</evidence>